<dbReference type="SUPFAM" id="SSF53697">
    <property type="entry name" value="SIS domain"/>
    <property type="match status" value="1"/>
</dbReference>
<dbReference type="Gene3D" id="3.20.20.70">
    <property type="entry name" value="Aldolase class I"/>
    <property type="match status" value="1"/>
</dbReference>
<keyword evidence="9 11" id="KW-0704">Schiff base</keyword>
<dbReference type="GO" id="GO:0006096">
    <property type="term" value="P:glycolytic process"/>
    <property type="evidence" value="ECO:0007669"/>
    <property type="project" value="UniProtKB-UniPathway"/>
</dbReference>
<evidence type="ECO:0000256" key="8">
    <source>
        <dbReference type="ARBA" id="ARBA00023126"/>
    </source>
</evidence>
<dbReference type="AlphaFoldDB" id="A0A4Q5L875"/>
<comment type="pathway">
    <text evidence="12">Carbohydrate degradation; glycolysis; D-glyceraldehyde 3-phosphate and glycerone phosphate from D-glucose: step 2/4.</text>
</comment>
<dbReference type="GO" id="GO:0004801">
    <property type="term" value="F:transaldolase activity"/>
    <property type="evidence" value="ECO:0007669"/>
    <property type="project" value="UniProtKB-UniRule"/>
</dbReference>
<dbReference type="InterPro" id="IPR013785">
    <property type="entry name" value="Aldolase_TIM"/>
</dbReference>
<evidence type="ECO:0000256" key="6">
    <source>
        <dbReference type="ARBA" id="ARBA00022490"/>
    </source>
</evidence>
<dbReference type="InterPro" id="IPR018225">
    <property type="entry name" value="Transaldolase_AS"/>
</dbReference>
<organism evidence="13 14">
    <name type="scientific">Hymenobacter persicinus</name>
    <dbReference type="NCBI Taxonomy" id="2025506"/>
    <lineage>
        <taxon>Bacteria</taxon>
        <taxon>Pseudomonadati</taxon>
        <taxon>Bacteroidota</taxon>
        <taxon>Cytophagia</taxon>
        <taxon>Cytophagales</taxon>
        <taxon>Hymenobacteraceae</taxon>
        <taxon>Hymenobacter</taxon>
    </lineage>
</organism>
<evidence type="ECO:0000313" key="13">
    <source>
        <dbReference type="EMBL" id="RYU77223.1"/>
    </source>
</evidence>
<keyword evidence="6 11" id="KW-0963">Cytoplasm</keyword>
<keyword evidence="12" id="KW-0324">Glycolysis</keyword>
<evidence type="ECO:0000256" key="11">
    <source>
        <dbReference type="HAMAP-Rule" id="MF_00493"/>
    </source>
</evidence>
<dbReference type="NCBIfam" id="NF007080">
    <property type="entry name" value="PRK09533.1"/>
    <property type="match status" value="1"/>
</dbReference>
<dbReference type="HAMAP" id="MF_00493">
    <property type="entry name" value="Transaldolase_2"/>
    <property type="match status" value="1"/>
</dbReference>
<dbReference type="EC" id="2.2.1.2" evidence="5 11"/>
<keyword evidence="14" id="KW-1185">Reference proteome</keyword>
<evidence type="ECO:0000256" key="5">
    <source>
        <dbReference type="ARBA" id="ARBA00013151"/>
    </source>
</evidence>
<comment type="similarity">
    <text evidence="4 11">Belongs to the transaldolase family. Type 2 subfamily.</text>
</comment>
<dbReference type="InterPro" id="IPR004732">
    <property type="entry name" value="Transaldolase_2"/>
</dbReference>
<dbReference type="SUPFAM" id="SSF51569">
    <property type="entry name" value="Aldolase"/>
    <property type="match status" value="1"/>
</dbReference>
<dbReference type="PANTHER" id="PTHR10683">
    <property type="entry name" value="TRANSALDOLASE"/>
    <property type="match status" value="1"/>
</dbReference>
<dbReference type="Pfam" id="PF00342">
    <property type="entry name" value="PGI"/>
    <property type="match status" value="1"/>
</dbReference>
<evidence type="ECO:0000256" key="10">
    <source>
        <dbReference type="ARBA" id="ARBA00048810"/>
    </source>
</evidence>
<comment type="subcellular location">
    <subcellularLocation>
        <location evidence="2 11">Cytoplasm</location>
    </subcellularLocation>
</comment>
<gene>
    <name evidence="11" type="primary">tal</name>
    <name evidence="13" type="ORF">EWM57_17535</name>
</gene>
<dbReference type="InterPro" id="IPR001672">
    <property type="entry name" value="G6P_Isomerase"/>
</dbReference>
<evidence type="ECO:0000256" key="2">
    <source>
        <dbReference type="ARBA" id="ARBA00004496"/>
    </source>
</evidence>
<dbReference type="OrthoDB" id="140919at2"/>
<evidence type="ECO:0000256" key="4">
    <source>
        <dbReference type="ARBA" id="ARBA00008426"/>
    </source>
</evidence>
<feature type="active site" description="Schiff-base intermediate with substrate" evidence="11">
    <location>
        <position position="183"/>
    </location>
</feature>
<dbReference type="InterPro" id="IPR046348">
    <property type="entry name" value="SIS_dom_sf"/>
</dbReference>
<dbReference type="PROSITE" id="PS00958">
    <property type="entry name" value="TRANSALDOLASE_2"/>
    <property type="match status" value="1"/>
</dbReference>
<dbReference type="PRINTS" id="PR00662">
    <property type="entry name" value="G6PISOMERASE"/>
</dbReference>
<dbReference type="Gene3D" id="3.40.50.10490">
    <property type="entry name" value="Glucose-6-phosphate isomerase like protein, domain 1"/>
    <property type="match status" value="3"/>
</dbReference>
<comment type="catalytic activity">
    <reaction evidence="12">
        <text>alpha-D-glucose 6-phosphate = beta-D-fructose 6-phosphate</text>
        <dbReference type="Rhea" id="RHEA:11816"/>
        <dbReference type="ChEBI" id="CHEBI:57634"/>
        <dbReference type="ChEBI" id="CHEBI:58225"/>
        <dbReference type="EC" id="5.3.1.9"/>
    </reaction>
</comment>
<dbReference type="PROSITE" id="PS01054">
    <property type="entry name" value="TRANSALDOLASE_1"/>
    <property type="match status" value="1"/>
</dbReference>
<accession>A0A4Q5L875</accession>
<keyword evidence="12" id="KW-0312">Gluconeogenesis</keyword>
<sequence>MPRCTVFTPAWGGSSGPAAKIVRRMLGPNVSFLNFGLSPKLTLMNPLVAIRDFDQSLWLDFISRPILIDGKLQRRITDEALRGVTSNPAIFAKAIGDSTDYDSAIKALALQGKTTDEIYTSLAVADVQAACDLFRPLYDGPGHGSDGYVSLEVSPELVNDTEGTIAEGLALWKAVNRPNVMIKVPATLEGLPAIRRLIAEGVNVNVTLIFGLERYQRVAEAFIQGLEDRAAAGLPLARIDSVASFFLSRIDVLLDPLLEKIAAEGGEKGELAQSLVGEVALASAKQAYQLYKQIFAGPRWEALKAKGAETQRLLWASTGNKNPKYDNLRYVDGLIGPHTVNTVPVETLDLFRTHGKVAVTLEDNLDHARQVLARLPELGIDLAEHTQFLEDDGATKFKEPFAKLMQSIEQKRALASEATVAEQTLQLGQYQAAVDAKVQELSAKNFTAGFWDKKADLWVQDEAGQQSIRAFMGWLRVAETMVGAVPEIEQFVHEVNAAGFKHVVVMGMGGSTMAPIVFKSSFPMGPNGLPMSVLDTTDPGTVRQIEESVPLADTLFIVASKSGTTAEPLAFGDYFYDRLKQIKGDKAGENFVAITDPGSKFVTAATEQGYRRIFLNFAEVGGRFSALSYFGLVPAALYGLNIGEILERAVRMMRASGAYGSVEHNPGLELGVALGVLAQQGRDKLTLIVPDSLSDLGLWLEQLIAESTGKEGKGILPIAGEPAHEPQFYGADRVFVYVGYKTDADVDNRTKLLALEAAGHPIIRILMDEPLDLGAEFFRWEVATAVASAMLEINPFDQPNVQAAKTATDSLMKVVQEKGSLPEGEAPKVRENGVAYYTAVTGKDAAEVVHNFFAQARPGDFLNIQAYLTESEALNESLLQLRTQVQEQLHLATTSGYGPRFLHSTGQYHKGGPDKGLFVQFTQDHAAGVDLALPGRSYSFGTFKNAQAAGDLQALHDYSRRTLRIHLGPDAEQGLRTVLAALQAQPLTASQA</sequence>
<dbReference type="InterPro" id="IPR001585">
    <property type="entry name" value="TAL/FSA"/>
</dbReference>
<proteinExistence type="inferred from homology"/>
<comment type="catalytic activity">
    <reaction evidence="10 11">
        <text>D-sedoheptulose 7-phosphate + D-glyceraldehyde 3-phosphate = D-erythrose 4-phosphate + beta-D-fructose 6-phosphate</text>
        <dbReference type="Rhea" id="RHEA:17053"/>
        <dbReference type="ChEBI" id="CHEBI:16897"/>
        <dbReference type="ChEBI" id="CHEBI:57483"/>
        <dbReference type="ChEBI" id="CHEBI:57634"/>
        <dbReference type="ChEBI" id="CHEBI:59776"/>
        <dbReference type="EC" id="2.2.1.2"/>
    </reaction>
</comment>
<dbReference type="PROSITE" id="PS51463">
    <property type="entry name" value="P_GLUCOSE_ISOMERASE_3"/>
    <property type="match status" value="1"/>
</dbReference>
<dbReference type="NCBIfam" id="TIGR00876">
    <property type="entry name" value="tal_mycobact"/>
    <property type="match status" value="1"/>
</dbReference>
<dbReference type="UniPathway" id="UPA00115">
    <property type="reaction ID" value="UER00414"/>
</dbReference>
<dbReference type="CDD" id="cd00955">
    <property type="entry name" value="Transaldolase_like"/>
    <property type="match status" value="1"/>
</dbReference>
<comment type="similarity">
    <text evidence="12">Belongs to the GPI family.</text>
</comment>
<dbReference type="EMBL" id="SEWE01000048">
    <property type="protein sequence ID" value="RYU77223.1"/>
    <property type="molecule type" value="Genomic_DNA"/>
</dbReference>
<dbReference type="Proteomes" id="UP000294155">
    <property type="component" value="Unassembled WGS sequence"/>
</dbReference>
<keyword evidence="7 11" id="KW-0808">Transferase</keyword>
<dbReference type="Pfam" id="PF00923">
    <property type="entry name" value="TAL_FSA"/>
    <property type="match status" value="1"/>
</dbReference>
<protein>
    <recommendedName>
        <fullName evidence="5 11">Transaldolase</fullName>
        <ecNumber evidence="5 11">2.2.1.2</ecNumber>
    </recommendedName>
</protein>
<keyword evidence="12 13" id="KW-0413">Isomerase</keyword>
<dbReference type="UniPathway" id="UPA00109">
    <property type="reaction ID" value="UER00181"/>
</dbReference>
<dbReference type="GO" id="GO:0006094">
    <property type="term" value="P:gluconeogenesis"/>
    <property type="evidence" value="ECO:0007669"/>
    <property type="project" value="UniProtKB-KW"/>
</dbReference>
<comment type="caution">
    <text evidence="13">The sequence shown here is derived from an EMBL/GenBank/DDBJ whole genome shotgun (WGS) entry which is preliminary data.</text>
</comment>
<keyword evidence="8 11" id="KW-0570">Pentose shunt</keyword>
<evidence type="ECO:0000256" key="12">
    <source>
        <dbReference type="RuleBase" id="RU000612"/>
    </source>
</evidence>
<evidence type="ECO:0000256" key="7">
    <source>
        <dbReference type="ARBA" id="ARBA00022679"/>
    </source>
</evidence>
<dbReference type="GO" id="GO:0004347">
    <property type="term" value="F:glucose-6-phosphate isomerase activity"/>
    <property type="evidence" value="ECO:0007669"/>
    <property type="project" value="UniProtKB-EC"/>
</dbReference>
<dbReference type="GO" id="GO:0006098">
    <property type="term" value="P:pentose-phosphate shunt"/>
    <property type="evidence" value="ECO:0007669"/>
    <property type="project" value="UniProtKB-UniRule"/>
</dbReference>
<comment type="function">
    <text evidence="1 11">Transaldolase is important for the balance of metabolites in the pentose-phosphate pathway.</text>
</comment>
<dbReference type="NCBIfam" id="NF002881">
    <property type="entry name" value="PRK03343.1"/>
    <property type="match status" value="1"/>
</dbReference>
<evidence type="ECO:0000256" key="3">
    <source>
        <dbReference type="ARBA" id="ARBA00004857"/>
    </source>
</evidence>
<reference evidence="13 14" key="1">
    <citation type="submission" date="2019-02" db="EMBL/GenBank/DDBJ databases">
        <title>Bacterial novel species isolated from soil.</title>
        <authorList>
            <person name="Jung H.-Y."/>
        </authorList>
    </citation>
    <scope>NUCLEOTIDE SEQUENCE [LARGE SCALE GENOMIC DNA]</scope>
    <source>
        <strain evidence="13 14">1-3-3-3</strain>
    </source>
</reference>
<dbReference type="GO" id="GO:0005737">
    <property type="term" value="C:cytoplasm"/>
    <property type="evidence" value="ECO:0007669"/>
    <property type="project" value="UniProtKB-SubCell"/>
</dbReference>
<evidence type="ECO:0000256" key="1">
    <source>
        <dbReference type="ARBA" id="ARBA00003518"/>
    </source>
</evidence>
<dbReference type="PANTHER" id="PTHR10683:SF31">
    <property type="entry name" value="TRANSALDOLASE"/>
    <property type="match status" value="1"/>
</dbReference>
<dbReference type="GO" id="GO:0097367">
    <property type="term" value="F:carbohydrate derivative binding"/>
    <property type="evidence" value="ECO:0007669"/>
    <property type="project" value="InterPro"/>
</dbReference>
<evidence type="ECO:0000313" key="14">
    <source>
        <dbReference type="Proteomes" id="UP000294155"/>
    </source>
</evidence>
<evidence type="ECO:0000256" key="9">
    <source>
        <dbReference type="ARBA" id="ARBA00023270"/>
    </source>
</evidence>
<name>A0A4Q5L875_9BACT</name>
<comment type="pathway">
    <text evidence="3 11">Carbohydrate degradation; pentose phosphate pathway; D-glyceraldehyde 3-phosphate and beta-D-fructose 6-phosphate from D-ribose 5-phosphate and D-xylulose 5-phosphate (non-oxidative stage): step 2/3.</text>
</comment>